<dbReference type="EMBL" id="LGRX02034958">
    <property type="protein sequence ID" value="KAK3236590.1"/>
    <property type="molecule type" value="Genomic_DNA"/>
</dbReference>
<proteinExistence type="predicted"/>
<evidence type="ECO:0000313" key="2">
    <source>
        <dbReference type="EMBL" id="KAK3236590.1"/>
    </source>
</evidence>
<keyword evidence="3" id="KW-1185">Reference proteome</keyword>
<comment type="caution">
    <text evidence="2">The sequence shown here is derived from an EMBL/GenBank/DDBJ whole genome shotgun (WGS) entry which is preliminary data.</text>
</comment>
<dbReference type="Proteomes" id="UP001190700">
    <property type="component" value="Unassembled WGS sequence"/>
</dbReference>
<feature type="region of interest" description="Disordered" evidence="1">
    <location>
        <begin position="198"/>
        <end position="220"/>
    </location>
</feature>
<sequence>MLEGVADVSDQASCRGFHWAQAPQAPSVPSMFLLSPPAPAPLEHVSARVFVIQTTAVGATQDVLCVQGALVVVGSSKSPEALLLTFSLVHTAYGTGLVPQRRLHCTGGPLASAASIFLKGTALCPAEYCEATNQRRLCALLGQKKNRGKDSIFMSCKDEFSLQVAMFVLTEPDSPLPLQAESVTPLDQSRPVGMADLKTGARPEQTSVQPACAAGEETRPDSLDNIFKKLGVVEGSMLKAADMHQETEDPAATPAAHRGPADLRPSGSREELSPSADSSPVKRPDEKGWQQVAQQLVALEDSMQSLQVQVTRGLSRMDSQIKSQADRITCVEAALFRLHNNV</sequence>
<name>A0AAE0ERW4_9CHLO</name>
<organism evidence="2 3">
    <name type="scientific">Cymbomonas tetramitiformis</name>
    <dbReference type="NCBI Taxonomy" id="36881"/>
    <lineage>
        <taxon>Eukaryota</taxon>
        <taxon>Viridiplantae</taxon>
        <taxon>Chlorophyta</taxon>
        <taxon>Pyramimonadophyceae</taxon>
        <taxon>Pyramimonadales</taxon>
        <taxon>Pyramimonadaceae</taxon>
        <taxon>Cymbomonas</taxon>
    </lineage>
</organism>
<feature type="region of interest" description="Disordered" evidence="1">
    <location>
        <begin position="243"/>
        <end position="288"/>
    </location>
</feature>
<gene>
    <name evidence="2" type="ORF">CYMTET_53280</name>
</gene>
<protein>
    <submittedName>
        <fullName evidence="2">Uncharacterized protein</fullName>
    </submittedName>
</protein>
<evidence type="ECO:0000256" key="1">
    <source>
        <dbReference type="SAM" id="MobiDB-lite"/>
    </source>
</evidence>
<reference evidence="2 3" key="1">
    <citation type="journal article" date="2015" name="Genome Biol. Evol.">
        <title>Comparative Genomics of a Bacterivorous Green Alga Reveals Evolutionary Causalities and Consequences of Phago-Mixotrophic Mode of Nutrition.</title>
        <authorList>
            <person name="Burns J.A."/>
            <person name="Paasch A."/>
            <person name="Narechania A."/>
            <person name="Kim E."/>
        </authorList>
    </citation>
    <scope>NUCLEOTIDE SEQUENCE [LARGE SCALE GENOMIC DNA]</scope>
    <source>
        <strain evidence="2 3">PLY_AMNH</strain>
    </source>
</reference>
<dbReference type="AlphaFoldDB" id="A0AAE0ERW4"/>
<accession>A0AAE0ERW4</accession>
<evidence type="ECO:0000313" key="3">
    <source>
        <dbReference type="Proteomes" id="UP001190700"/>
    </source>
</evidence>